<dbReference type="AlphaFoldDB" id="A0A1S8TC65"/>
<name>A0A1S8TC65_9CLOT</name>
<dbReference type="SUPFAM" id="SSF53613">
    <property type="entry name" value="Ribokinase-like"/>
    <property type="match status" value="1"/>
</dbReference>
<dbReference type="Gene3D" id="3.40.1190.20">
    <property type="match status" value="1"/>
</dbReference>
<dbReference type="InterPro" id="IPR013749">
    <property type="entry name" value="PM/HMP-P_kinase-1"/>
</dbReference>
<feature type="domain" description="Pyridoxamine kinase/Phosphomethylpyrimidine kinase" evidence="6">
    <location>
        <begin position="36"/>
        <end position="259"/>
    </location>
</feature>
<dbReference type="RefSeq" id="WP_077848329.1">
    <property type="nucleotide sequence ID" value="NZ_LZZM01000186.1"/>
</dbReference>
<dbReference type="InterPro" id="IPR029056">
    <property type="entry name" value="Ribokinase-like"/>
</dbReference>
<evidence type="ECO:0000256" key="5">
    <source>
        <dbReference type="ARBA" id="ARBA00022840"/>
    </source>
</evidence>
<accession>A0A1S8TC65</accession>
<dbReference type="EMBL" id="LZZM01000186">
    <property type="protein sequence ID" value="OOM75336.1"/>
    <property type="molecule type" value="Genomic_DNA"/>
</dbReference>
<comment type="caution">
    <text evidence="7">The sequence shown here is derived from an EMBL/GenBank/DDBJ whole genome shotgun (WGS) entry which is preliminary data.</text>
</comment>
<evidence type="ECO:0000256" key="3">
    <source>
        <dbReference type="ARBA" id="ARBA00022741"/>
    </source>
</evidence>
<keyword evidence="2 7" id="KW-0808">Transferase</keyword>
<evidence type="ECO:0000256" key="4">
    <source>
        <dbReference type="ARBA" id="ARBA00022777"/>
    </source>
</evidence>
<keyword evidence="3" id="KW-0547">Nucleotide-binding</keyword>
<organism evidence="7 8">
    <name type="scientific">Clostridium puniceum</name>
    <dbReference type="NCBI Taxonomy" id="29367"/>
    <lineage>
        <taxon>Bacteria</taxon>
        <taxon>Bacillati</taxon>
        <taxon>Bacillota</taxon>
        <taxon>Clostridia</taxon>
        <taxon>Eubacteriales</taxon>
        <taxon>Clostridiaceae</taxon>
        <taxon>Clostridium</taxon>
    </lineage>
</organism>
<keyword evidence="4 7" id="KW-0418">Kinase</keyword>
<dbReference type="GO" id="GO:0009443">
    <property type="term" value="P:pyridoxal 5'-phosphate salvage"/>
    <property type="evidence" value="ECO:0007669"/>
    <property type="project" value="InterPro"/>
</dbReference>
<gene>
    <name evidence="7" type="primary">pdxK</name>
    <name evidence="7" type="ORF">CLPUN_32820</name>
</gene>
<dbReference type="InterPro" id="IPR004625">
    <property type="entry name" value="PyrdxlKinase"/>
</dbReference>
<dbReference type="EC" id="2.7.1.35" evidence="1"/>
<dbReference type="PANTHER" id="PTHR10534:SF2">
    <property type="entry name" value="PYRIDOXAL KINASE"/>
    <property type="match status" value="1"/>
</dbReference>
<keyword evidence="8" id="KW-1185">Reference proteome</keyword>
<dbReference type="OrthoDB" id="9800808at2"/>
<proteinExistence type="predicted"/>
<dbReference type="NCBIfam" id="NF005491">
    <property type="entry name" value="PRK07105.1"/>
    <property type="match status" value="1"/>
</dbReference>
<dbReference type="STRING" id="29367.CLPUN_32820"/>
<dbReference type="GO" id="GO:0005524">
    <property type="term" value="F:ATP binding"/>
    <property type="evidence" value="ECO:0007669"/>
    <property type="project" value="UniProtKB-KW"/>
</dbReference>
<evidence type="ECO:0000256" key="2">
    <source>
        <dbReference type="ARBA" id="ARBA00022679"/>
    </source>
</evidence>
<evidence type="ECO:0000313" key="8">
    <source>
        <dbReference type="Proteomes" id="UP000190890"/>
    </source>
</evidence>
<evidence type="ECO:0000256" key="1">
    <source>
        <dbReference type="ARBA" id="ARBA00012104"/>
    </source>
</evidence>
<dbReference type="Proteomes" id="UP000190890">
    <property type="component" value="Unassembled WGS sequence"/>
</dbReference>
<dbReference type="GO" id="GO:0008478">
    <property type="term" value="F:pyridoxal kinase activity"/>
    <property type="evidence" value="ECO:0007669"/>
    <property type="project" value="UniProtKB-EC"/>
</dbReference>
<sequence length="279" mass="30854">MKKPIKRVAAIHDLCGVGKAALTNVIPVLSTMGIEVCPIPTTILSTHTGGFNTPSIVKLEGYISKAIKHYIEIEIDFEGIFVGYLGSNANIDDTLTLLKSIKEDSSLIVLDPIFGDHGKYYSNFDKSYSDNLKKLAIYSNIMTPNFTEACILAEEKIASEINEEELLMISRKLHKLGCESIIITSVPLYDKNKIATAIYEGKRDSIELISCDRLEKSYPGTGDIFTSVLIGMMLNGNSLSESTKKSCAFIEKCILESSQYDYPVKEGILLEKALKYLNN</sequence>
<dbReference type="GO" id="GO:0005829">
    <property type="term" value="C:cytosol"/>
    <property type="evidence" value="ECO:0007669"/>
    <property type="project" value="TreeGrafter"/>
</dbReference>
<evidence type="ECO:0000313" key="7">
    <source>
        <dbReference type="EMBL" id="OOM75336.1"/>
    </source>
</evidence>
<dbReference type="CDD" id="cd01173">
    <property type="entry name" value="pyridoxal_pyridoxamine_kinase"/>
    <property type="match status" value="1"/>
</dbReference>
<reference evidence="7 8" key="1">
    <citation type="submission" date="2016-05" db="EMBL/GenBank/DDBJ databases">
        <title>Microbial solvent formation.</title>
        <authorList>
            <person name="Poehlein A."/>
            <person name="Montoya Solano J.D."/>
            <person name="Flitsch S."/>
            <person name="Krabben P."/>
            <person name="Duerre P."/>
            <person name="Daniel R."/>
        </authorList>
    </citation>
    <scope>NUCLEOTIDE SEQUENCE [LARGE SCALE GENOMIC DNA]</scope>
    <source>
        <strain evidence="7 8">DSM 2619</strain>
    </source>
</reference>
<keyword evidence="5" id="KW-0067">ATP-binding</keyword>
<dbReference type="Pfam" id="PF08543">
    <property type="entry name" value="Phos_pyr_kin"/>
    <property type="match status" value="1"/>
</dbReference>
<dbReference type="PANTHER" id="PTHR10534">
    <property type="entry name" value="PYRIDOXAL KINASE"/>
    <property type="match status" value="1"/>
</dbReference>
<protein>
    <recommendedName>
        <fullName evidence="1">pyridoxal kinase</fullName>
        <ecNumber evidence="1">2.7.1.35</ecNumber>
    </recommendedName>
</protein>
<evidence type="ECO:0000259" key="6">
    <source>
        <dbReference type="Pfam" id="PF08543"/>
    </source>
</evidence>